<organism evidence="4 5">
    <name type="scientific">Danxiaibacter flavus</name>
    <dbReference type="NCBI Taxonomy" id="3049108"/>
    <lineage>
        <taxon>Bacteria</taxon>
        <taxon>Pseudomonadati</taxon>
        <taxon>Bacteroidota</taxon>
        <taxon>Chitinophagia</taxon>
        <taxon>Chitinophagales</taxon>
        <taxon>Chitinophagaceae</taxon>
        <taxon>Danxiaibacter</taxon>
    </lineage>
</organism>
<evidence type="ECO:0000259" key="3">
    <source>
        <dbReference type="Pfam" id="PF19295"/>
    </source>
</evidence>
<gene>
    <name evidence="4" type="primary">sufD</name>
    <name evidence="4" type="ORF">QTN47_22245</name>
</gene>
<dbReference type="SUPFAM" id="SSF101960">
    <property type="entry name" value="Stabilizer of iron transporter SufD"/>
    <property type="match status" value="1"/>
</dbReference>
<proteinExistence type="inferred from homology"/>
<evidence type="ECO:0000256" key="1">
    <source>
        <dbReference type="ARBA" id="ARBA00043967"/>
    </source>
</evidence>
<accession>A0ABV3ZK78</accession>
<evidence type="ECO:0000259" key="2">
    <source>
        <dbReference type="Pfam" id="PF01458"/>
    </source>
</evidence>
<sequence>MATQVATSFYNRLADEFETKHQFTQDTAASDRLTQLRNNAFSIFRAKGFPSIKEEDWRFTNLVPFLDLSFDVHPAGIDTDSLQQAINEQKIPGLDTYQLVLVNGSIRMDLSDLPTEDLVTVQPLRNIINESFFIDHISNNSHVGVNALVALNTAFFSDGYFVEVKKNSVLDKPLLILHLYTSDKDAFFQPRHFIVVNRNAKAEIIERSAGIKDETVTLTNSVLELLIQENAHLVHHTIQSHNNNERWLHYNHVDQQRSSRYDNFTCTLPGADLVRNNLEISLNGTATETHLYGLYLVADHQLTDNHTAIQHLHPSCQSNELYKGVIMDTGKAVFNGKVFVAQDAQQTNAYQQNNNLLLSDKAQVYAKPQLEIFADDVKCSHGCTIGQFNPESLFYLRSRGISETAARKLLVEAFAFDVTEKIDNEAVKQYVQQLIYSKLSSASVRA</sequence>
<evidence type="ECO:0000313" key="4">
    <source>
        <dbReference type="EMBL" id="MEX6690247.1"/>
    </source>
</evidence>
<comment type="caution">
    <text evidence="4">The sequence shown here is derived from an EMBL/GenBank/DDBJ whole genome shotgun (WGS) entry which is preliminary data.</text>
</comment>
<dbReference type="InterPro" id="IPR045595">
    <property type="entry name" value="SufBD_N"/>
</dbReference>
<dbReference type="PANTHER" id="PTHR43575">
    <property type="entry name" value="PROTEIN ABCI7, CHLOROPLASTIC"/>
    <property type="match status" value="1"/>
</dbReference>
<dbReference type="Pfam" id="PF19295">
    <property type="entry name" value="SufBD_N"/>
    <property type="match status" value="1"/>
</dbReference>
<dbReference type="InterPro" id="IPR011542">
    <property type="entry name" value="SUF_FeS_clus_asmbl_SufD"/>
</dbReference>
<protein>
    <submittedName>
        <fullName evidence="4">Fe-S cluster assembly protein SufD</fullName>
    </submittedName>
</protein>
<dbReference type="InterPro" id="IPR037284">
    <property type="entry name" value="SUF_FeS_clus_asmbl_SufBD_sf"/>
</dbReference>
<dbReference type="Proteomes" id="UP001560573">
    <property type="component" value="Unassembled WGS sequence"/>
</dbReference>
<reference evidence="4 5" key="1">
    <citation type="submission" date="2023-07" db="EMBL/GenBank/DDBJ databases">
        <authorList>
            <person name="Lian W.-H."/>
        </authorList>
    </citation>
    <scope>NUCLEOTIDE SEQUENCE [LARGE SCALE GENOMIC DNA]</scope>
    <source>
        <strain evidence="4 5">SYSU DXS3180</strain>
    </source>
</reference>
<dbReference type="EMBL" id="JAULBC010000008">
    <property type="protein sequence ID" value="MEX6690247.1"/>
    <property type="molecule type" value="Genomic_DNA"/>
</dbReference>
<feature type="domain" description="SUF system FeS cluster assembly SufBD core" evidence="2">
    <location>
        <begin position="182"/>
        <end position="414"/>
    </location>
</feature>
<dbReference type="InterPro" id="IPR055346">
    <property type="entry name" value="Fe-S_cluster_assembly_SufBD"/>
</dbReference>
<dbReference type="InterPro" id="IPR000825">
    <property type="entry name" value="SUF_FeS_clus_asmbl_SufBD_core"/>
</dbReference>
<feature type="domain" description="SUF system FeS cluster assembly SufBD N-terminal" evidence="3">
    <location>
        <begin position="13"/>
        <end position="174"/>
    </location>
</feature>
<dbReference type="Pfam" id="PF01458">
    <property type="entry name" value="SUFBD_core"/>
    <property type="match status" value="1"/>
</dbReference>
<dbReference type="NCBIfam" id="TIGR01981">
    <property type="entry name" value="sufD"/>
    <property type="match status" value="1"/>
</dbReference>
<evidence type="ECO:0000313" key="5">
    <source>
        <dbReference type="Proteomes" id="UP001560573"/>
    </source>
</evidence>
<dbReference type="RefSeq" id="WP_369331662.1">
    <property type="nucleotide sequence ID" value="NZ_JAULBC010000008.1"/>
</dbReference>
<dbReference type="PANTHER" id="PTHR43575:SF1">
    <property type="entry name" value="PROTEIN ABCI7, CHLOROPLASTIC"/>
    <property type="match status" value="1"/>
</dbReference>
<comment type="similarity">
    <text evidence="1">Belongs to the iron-sulfur cluster assembly SufBD family.</text>
</comment>
<keyword evidence="5" id="KW-1185">Reference proteome</keyword>
<name>A0ABV3ZK78_9BACT</name>